<keyword evidence="5 7" id="KW-0472">Membrane</keyword>
<comment type="subcellular location">
    <subcellularLocation>
        <location evidence="1">Membrane</location>
        <topology evidence="1">Multi-pass membrane protein</topology>
    </subcellularLocation>
</comment>
<feature type="transmembrane region" description="Helical" evidence="7">
    <location>
        <begin position="873"/>
        <end position="892"/>
    </location>
</feature>
<feature type="region of interest" description="Disordered" evidence="6">
    <location>
        <begin position="293"/>
        <end position="314"/>
    </location>
</feature>
<feature type="compositionally biased region" description="Polar residues" evidence="6">
    <location>
        <begin position="187"/>
        <end position="198"/>
    </location>
</feature>
<reference evidence="10" key="1">
    <citation type="submission" date="2025-08" db="UniProtKB">
        <authorList>
            <consortium name="RefSeq"/>
        </authorList>
    </citation>
    <scope>IDENTIFICATION</scope>
    <source>
        <tissue evidence="10">Muscle</tissue>
    </source>
</reference>
<keyword evidence="4 7" id="KW-1133">Transmembrane helix</keyword>
<keyword evidence="9" id="KW-1185">Reference proteome</keyword>
<feature type="region of interest" description="Disordered" evidence="6">
    <location>
        <begin position="187"/>
        <end position="217"/>
    </location>
</feature>
<comment type="similarity">
    <text evidence="2">Belongs to the TMC family.</text>
</comment>
<feature type="transmembrane region" description="Helical" evidence="7">
    <location>
        <begin position="756"/>
        <end position="776"/>
    </location>
</feature>
<feature type="transmembrane region" description="Helical" evidence="7">
    <location>
        <begin position="975"/>
        <end position="996"/>
    </location>
</feature>
<dbReference type="PANTHER" id="PTHR23302">
    <property type="entry name" value="TRANSMEMBRANE CHANNEL-RELATED"/>
    <property type="match status" value="1"/>
</dbReference>
<feature type="compositionally biased region" description="Polar residues" evidence="6">
    <location>
        <begin position="293"/>
        <end position="308"/>
    </location>
</feature>
<feature type="transmembrane region" description="Helical" evidence="7">
    <location>
        <begin position="679"/>
        <end position="702"/>
    </location>
</feature>
<dbReference type="InterPro" id="IPR038900">
    <property type="entry name" value="TMC"/>
</dbReference>
<feature type="transmembrane region" description="Helical" evidence="7">
    <location>
        <begin position="714"/>
        <end position="735"/>
    </location>
</feature>
<feature type="region of interest" description="Disordered" evidence="6">
    <location>
        <begin position="129"/>
        <end position="150"/>
    </location>
</feature>
<feature type="transmembrane region" description="Helical" evidence="7">
    <location>
        <begin position="583"/>
        <end position="602"/>
    </location>
</feature>
<dbReference type="RefSeq" id="XP_022243700.1">
    <property type="nucleotide sequence ID" value="XM_022387992.1"/>
</dbReference>
<feature type="region of interest" description="Disordered" evidence="6">
    <location>
        <begin position="43"/>
        <end position="65"/>
    </location>
</feature>
<dbReference type="Proteomes" id="UP000694941">
    <property type="component" value="Unplaced"/>
</dbReference>
<protein>
    <submittedName>
        <fullName evidence="10">Transmembrane channel-like protein 7 isoform X1</fullName>
    </submittedName>
</protein>
<evidence type="ECO:0000256" key="7">
    <source>
        <dbReference type="SAM" id="Phobius"/>
    </source>
</evidence>
<name>A0ABM1SJ94_LIMPO</name>
<accession>A0ABM1SJ94</accession>
<organism evidence="9 10">
    <name type="scientific">Limulus polyphemus</name>
    <name type="common">Atlantic horseshoe crab</name>
    <dbReference type="NCBI Taxonomy" id="6850"/>
    <lineage>
        <taxon>Eukaryota</taxon>
        <taxon>Metazoa</taxon>
        <taxon>Ecdysozoa</taxon>
        <taxon>Arthropoda</taxon>
        <taxon>Chelicerata</taxon>
        <taxon>Merostomata</taxon>
        <taxon>Xiphosura</taxon>
        <taxon>Limulidae</taxon>
        <taxon>Limulus</taxon>
    </lineage>
</organism>
<proteinExistence type="inferred from homology"/>
<evidence type="ECO:0000256" key="2">
    <source>
        <dbReference type="ARBA" id="ARBA00006510"/>
    </source>
</evidence>
<evidence type="ECO:0000259" key="8">
    <source>
        <dbReference type="Pfam" id="PF07810"/>
    </source>
</evidence>
<dbReference type="InterPro" id="IPR012496">
    <property type="entry name" value="TMC_dom"/>
</dbReference>
<keyword evidence="3 7" id="KW-0812">Transmembrane</keyword>
<evidence type="ECO:0000256" key="3">
    <source>
        <dbReference type="ARBA" id="ARBA00022692"/>
    </source>
</evidence>
<evidence type="ECO:0000256" key="1">
    <source>
        <dbReference type="ARBA" id="ARBA00004141"/>
    </source>
</evidence>
<evidence type="ECO:0000256" key="6">
    <source>
        <dbReference type="SAM" id="MobiDB-lite"/>
    </source>
</evidence>
<feature type="transmembrane region" description="Helical" evidence="7">
    <location>
        <begin position="414"/>
        <end position="437"/>
    </location>
</feature>
<gene>
    <name evidence="10" type="primary">LOC106461109</name>
</gene>
<sequence length="1040" mass="118933">MAYRNFQNFDNYAYECDDYKNIHSFDHSNSRNSVERFSSRPNIDFSVNSRRPPGPSYERPSDVRNGLRNSEFQVNMGQPSARVYDIYGDPEILIQPQNLYEPGPSRNFYHDSHWKGQPIRYSKALQNFNHSAGQGPQLPDIKQSDQGSADLKRFSRYHGCQEKLDFPYYTNQRNGPQIDQDLLAQPSTSRDTGFQQHRSNFKMPDGHSAQNLADDDDAITRSQSSFSYRDRPRLLDAFQSSKSAYNELTVRRPHTAPEPAISSLRHRQSAKHTMKDARQIAKELGLYSKTEEVSNADTNPSEMNSESQVVPAGLQDDEETKRKCWARMCQSITYHAHYTSASKEMENRNKVKQAQVSPAAGFAAWELRQQKAKKKLWETWKELISSLNVWSHPLKRIEGYHGTGVVSYFLFLRWLLFLNLGIFFLVVLFILLPHILFKPLESSELKIENKTLASSNYFPKPAALRLYSPSDLFPNLPDEVFSIFQDIGGKAFDQASQITSLLPSALKSDKAFFTDERLKFSPFCSENYTVMVNNFKSSKIDLVLQDFMQGTGWMELTLLFYGYYNHYKLNLFGTTRIYNFPLAYLLTTLAYFLASLVLMVGYTTEGVKETLMTSESQLHKYCDMVFAGWDFCIEDKKTAMLKHSSITRELKGHLAEDQRNAELSQWTRKKKAKVYTVRTIVNLAVLGLLILCGYILLLVSNLSLEKSGEDNEGFLAVVIQLLPSLTITGLSLVVPTMFGKMVTFEEYSKDFEIKITLIRTVFLRLASIGILIYSFHHQISCSGVSLDSCKQGINSLGCKKPMCWETYIGQQLYKLVLMDFLVAVFKTFVVELARKFIVTHCTCAKKIGRQEFDVTSNVLDLVYSQTLCWLGTFYSPLLPGITVIKYFILFYIKQFTVMVNCVPSQIPYRASRSNTFFMIVLMLSFVLCIIPLGYSIAEVSPSFGCGPFRIYSIMWLPVKEMIRTWPTTLQSIVDFLTSAGFAVPCFIILCLALYYYSAQTSAHKHMANVLKDQLIDEGRDKQFLLARLSEVAKQRELITT</sequence>
<dbReference type="PANTHER" id="PTHR23302:SF24">
    <property type="entry name" value="TMC DOMAIN-CONTAINING PROTEIN"/>
    <property type="match status" value="1"/>
</dbReference>
<dbReference type="GeneID" id="106461109"/>
<evidence type="ECO:0000256" key="5">
    <source>
        <dbReference type="ARBA" id="ARBA00023136"/>
    </source>
</evidence>
<evidence type="ECO:0000256" key="4">
    <source>
        <dbReference type="ARBA" id="ARBA00022989"/>
    </source>
</evidence>
<dbReference type="Pfam" id="PF07810">
    <property type="entry name" value="TMC"/>
    <property type="match status" value="1"/>
</dbReference>
<evidence type="ECO:0000313" key="10">
    <source>
        <dbReference type="RefSeq" id="XP_022243700.1"/>
    </source>
</evidence>
<feature type="transmembrane region" description="Helical" evidence="7">
    <location>
        <begin position="913"/>
        <end position="934"/>
    </location>
</feature>
<evidence type="ECO:0000313" key="9">
    <source>
        <dbReference type="Proteomes" id="UP000694941"/>
    </source>
</evidence>
<feature type="domain" description="TMC" evidence="8">
    <location>
        <begin position="803"/>
        <end position="911"/>
    </location>
</feature>